<dbReference type="Pfam" id="PF13468">
    <property type="entry name" value="Glyoxalase_3"/>
    <property type="match status" value="1"/>
</dbReference>
<dbReference type="EMBL" id="JBHTHY010000003">
    <property type="protein sequence ID" value="MFD0796886.1"/>
    <property type="molecule type" value="Genomic_DNA"/>
</dbReference>
<protein>
    <submittedName>
        <fullName evidence="2">VOC family protein</fullName>
    </submittedName>
</protein>
<name>A0ABW3B0N8_9FLAO</name>
<evidence type="ECO:0000259" key="1">
    <source>
        <dbReference type="Pfam" id="PF13468"/>
    </source>
</evidence>
<reference evidence="3" key="1">
    <citation type="journal article" date="2019" name="Int. J. Syst. Evol. Microbiol.">
        <title>The Global Catalogue of Microorganisms (GCM) 10K type strain sequencing project: providing services to taxonomists for standard genome sequencing and annotation.</title>
        <authorList>
            <consortium name="The Broad Institute Genomics Platform"/>
            <consortium name="The Broad Institute Genome Sequencing Center for Infectious Disease"/>
            <person name="Wu L."/>
            <person name="Ma J."/>
        </authorList>
    </citation>
    <scope>NUCLEOTIDE SEQUENCE [LARGE SCALE GENOMIC DNA]</scope>
    <source>
        <strain evidence="3">CCUG 61948</strain>
    </source>
</reference>
<organism evidence="2 3">
    <name type="scientific">Maribacter chungangensis</name>
    <dbReference type="NCBI Taxonomy" id="1069117"/>
    <lineage>
        <taxon>Bacteria</taxon>
        <taxon>Pseudomonadati</taxon>
        <taxon>Bacteroidota</taxon>
        <taxon>Flavobacteriia</taxon>
        <taxon>Flavobacteriales</taxon>
        <taxon>Flavobacteriaceae</taxon>
        <taxon>Maribacter</taxon>
    </lineage>
</organism>
<dbReference type="InterPro" id="IPR025870">
    <property type="entry name" value="Glyoxalase-like_dom"/>
</dbReference>
<gene>
    <name evidence="2" type="ORF">ACFQZJ_05405</name>
</gene>
<evidence type="ECO:0000313" key="2">
    <source>
        <dbReference type="EMBL" id="MFD0796886.1"/>
    </source>
</evidence>
<sequence length="277" mass="32114">MIKTNQIIIFFLILSFTCCISEKKKNESLSEAKTISTDLQVDHFNIWVKNPKTAKKRLTDIGFTSLQDSLSPIHKRQGTAGRYFYFLNSYFELIFVYDQTELEQNNTIHKDLDFIVRANFQKNGASPYSIALKMKEYDVDKIPFQKVKYHQEWMNQDENIYAAKNSKTHLKEPSIFVVPPKMQSGTFDSTTELKKFQTDDPSWKLLFKHPNGAEKITNIVITSTDLDLNSETIKALNLIENITVKNGSEHLMELYFDDTIQGKSFDLRPELPLIIHL</sequence>
<feature type="domain" description="Glyoxalase-like" evidence="1">
    <location>
        <begin position="41"/>
        <end position="234"/>
    </location>
</feature>
<evidence type="ECO:0000313" key="3">
    <source>
        <dbReference type="Proteomes" id="UP001597012"/>
    </source>
</evidence>
<comment type="caution">
    <text evidence="2">The sequence shown here is derived from an EMBL/GenBank/DDBJ whole genome shotgun (WGS) entry which is preliminary data.</text>
</comment>
<keyword evidence="3" id="KW-1185">Reference proteome</keyword>
<proteinExistence type="predicted"/>
<accession>A0ABW3B0N8</accession>
<dbReference type="Proteomes" id="UP001597012">
    <property type="component" value="Unassembled WGS sequence"/>
</dbReference>